<feature type="domain" description="Glycosyl transferase family 1" evidence="1">
    <location>
        <begin position="190"/>
        <end position="335"/>
    </location>
</feature>
<feature type="domain" description="Glycosyltransferase subfamily 4-like N-terminal" evidence="2">
    <location>
        <begin position="18"/>
        <end position="171"/>
    </location>
</feature>
<dbReference type="OrthoDB" id="9813211at2"/>
<accession>B2JS48</accession>
<dbReference type="KEGG" id="bph:Bphy_3269"/>
<dbReference type="Pfam" id="PF13439">
    <property type="entry name" value="Glyco_transf_4"/>
    <property type="match status" value="1"/>
</dbReference>
<dbReference type="InterPro" id="IPR028098">
    <property type="entry name" value="Glyco_trans_4-like_N"/>
</dbReference>
<dbReference type="RefSeq" id="WP_012402598.1">
    <property type="nucleotide sequence ID" value="NC_010623.1"/>
</dbReference>
<evidence type="ECO:0000259" key="2">
    <source>
        <dbReference type="Pfam" id="PF13439"/>
    </source>
</evidence>
<dbReference type="PANTHER" id="PTHR12526:SF630">
    <property type="entry name" value="GLYCOSYLTRANSFERASE"/>
    <property type="match status" value="1"/>
</dbReference>
<reference evidence="4" key="1">
    <citation type="journal article" date="2014" name="Stand. Genomic Sci.">
        <title>Complete genome sequence of Burkholderia phymatum STM815(T), a broad host range and efficient nitrogen-fixing symbiont of Mimosa species.</title>
        <authorList>
            <person name="Moulin L."/>
            <person name="Klonowska A."/>
            <person name="Caroline B."/>
            <person name="Booth K."/>
            <person name="Vriezen J.A."/>
            <person name="Melkonian R."/>
            <person name="James E.K."/>
            <person name="Young J.P."/>
            <person name="Bena G."/>
            <person name="Hauser L."/>
            <person name="Land M."/>
            <person name="Kyrpides N."/>
            <person name="Bruce D."/>
            <person name="Chain P."/>
            <person name="Copeland A."/>
            <person name="Pitluck S."/>
            <person name="Woyke T."/>
            <person name="Lizotte-Waniewski M."/>
            <person name="Bristow J."/>
            <person name="Riley M."/>
        </authorList>
    </citation>
    <scope>NUCLEOTIDE SEQUENCE [LARGE SCALE GENOMIC DNA]</scope>
    <source>
        <strain evidence="4">DSM 17167 / CIP 108236 / LMG 21445 / STM815</strain>
    </source>
</reference>
<dbReference type="EMBL" id="CP001044">
    <property type="protein sequence ID" value="ACC72425.1"/>
    <property type="molecule type" value="Genomic_DNA"/>
</dbReference>
<dbReference type="PANTHER" id="PTHR12526">
    <property type="entry name" value="GLYCOSYLTRANSFERASE"/>
    <property type="match status" value="1"/>
</dbReference>
<keyword evidence="3" id="KW-0808">Transferase</keyword>
<dbReference type="AlphaFoldDB" id="B2JS48"/>
<dbReference type="Proteomes" id="UP000001192">
    <property type="component" value="Chromosome 2"/>
</dbReference>
<sequence length="374" mass="41887">MRIVQVLESSATGTLSMVCLIANRLAKEGHEVHVVYSLRDETPRGLRMMFDDRVTLKHIQMKGAGLIFAIKRLRTALKEIQPDVIHLHSSVAGFLGRLAALFSFERMIVLYSPHCISFMRQDISRMTRFAYIALERLAAVRKTLYVACSESERHAVWAHLRQRAVVVENAVPEIGEPENHGSGRPCTTASEHRYIVTVGGIRRQKNPELFARIASALGDSKLIFVWVGDGEERLRQKLVDAGVRVTGWMTREEVVKNIKQASIYLSTASWEGMPVSVIEAMFAGLPVIVSACAGNVDIVRSGVTGVVFNNEAEAVQAIRHVADNETSRESLAARGAREARRRFSQERFFNRLLPLYLDGFLAPRDEEAVSSRFR</sequence>
<name>B2JS48_PARP8</name>
<gene>
    <name evidence="3" type="ordered locus">Bphy_3269</name>
</gene>
<dbReference type="eggNOG" id="COG0438">
    <property type="taxonomic scope" value="Bacteria"/>
</dbReference>
<dbReference type="Pfam" id="PF00534">
    <property type="entry name" value="Glycos_transf_1"/>
    <property type="match status" value="1"/>
</dbReference>
<evidence type="ECO:0000313" key="4">
    <source>
        <dbReference type="Proteomes" id="UP000001192"/>
    </source>
</evidence>
<protein>
    <submittedName>
        <fullName evidence="3">Glycosyl transferase group 1</fullName>
    </submittedName>
</protein>
<evidence type="ECO:0000313" key="3">
    <source>
        <dbReference type="EMBL" id="ACC72425.1"/>
    </source>
</evidence>
<proteinExistence type="predicted"/>
<dbReference type="STRING" id="391038.Bphy_3269"/>
<dbReference type="Gene3D" id="3.40.50.2000">
    <property type="entry name" value="Glycogen Phosphorylase B"/>
    <property type="match status" value="2"/>
</dbReference>
<evidence type="ECO:0000259" key="1">
    <source>
        <dbReference type="Pfam" id="PF00534"/>
    </source>
</evidence>
<dbReference type="InterPro" id="IPR001296">
    <property type="entry name" value="Glyco_trans_1"/>
</dbReference>
<dbReference type="GO" id="GO:0016757">
    <property type="term" value="F:glycosyltransferase activity"/>
    <property type="evidence" value="ECO:0007669"/>
    <property type="project" value="InterPro"/>
</dbReference>
<dbReference type="HOGENOM" id="CLU_009583_0_1_4"/>
<keyword evidence="4" id="KW-1185">Reference proteome</keyword>
<organism evidence="3 4">
    <name type="scientific">Paraburkholderia phymatum (strain DSM 17167 / CIP 108236 / LMG 21445 / STM815)</name>
    <name type="common">Burkholderia phymatum</name>
    <dbReference type="NCBI Taxonomy" id="391038"/>
    <lineage>
        <taxon>Bacteria</taxon>
        <taxon>Pseudomonadati</taxon>
        <taxon>Pseudomonadota</taxon>
        <taxon>Betaproteobacteria</taxon>
        <taxon>Burkholderiales</taxon>
        <taxon>Burkholderiaceae</taxon>
        <taxon>Paraburkholderia</taxon>
    </lineage>
</organism>
<dbReference type="SUPFAM" id="SSF53756">
    <property type="entry name" value="UDP-Glycosyltransferase/glycogen phosphorylase"/>
    <property type="match status" value="1"/>
</dbReference>
<dbReference type="CAZy" id="GT4">
    <property type="family name" value="Glycosyltransferase Family 4"/>
</dbReference>